<accession>A0A371WZZ4</accession>
<organism evidence="2 3">
    <name type="scientific">Fulvimarina endophytica</name>
    <dbReference type="NCBI Taxonomy" id="2293836"/>
    <lineage>
        <taxon>Bacteria</taxon>
        <taxon>Pseudomonadati</taxon>
        <taxon>Pseudomonadota</taxon>
        <taxon>Alphaproteobacteria</taxon>
        <taxon>Hyphomicrobiales</taxon>
        <taxon>Aurantimonadaceae</taxon>
        <taxon>Fulvimarina</taxon>
    </lineage>
</organism>
<dbReference type="InterPro" id="IPR013096">
    <property type="entry name" value="Cupin_2"/>
</dbReference>
<dbReference type="Pfam" id="PF07883">
    <property type="entry name" value="Cupin_2"/>
    <property type="match status" value="1"/>
</dbReference>
<dbReference type="InterPro" id="IPR014710">
    <property type="entry name" value="RmlC-like_jellyroll"/>
</dbReference>
<comment type="caution">
    <text evidence="2">The sequence shown here is derived from an EMBL/GenBank/DDBJ whole genome shotgun (WGS) entry which is preliminary data.</text>
</comment>
<evidence type="ECO:0000313" key="3">
    <source>
        <dbReference type="Proteomes" id="UP000264310"/>
    </source>
</evidence>
<dbReference type="InterPro" id="IPR011051">
    <property type="entry name" value="RmlC_Cupin_sf"/>
</dbReference>
<dbReference type="Gene3D" id="2.60.120.10">
    <property type="entry name" value="Jelly Rolls"/>
    <property type="match status" value="1"/>
</dbReference>
<name>A0A371WZZ4_9HYPH</name>
<evidence type="ECO:0000313" key="2">
    <source>
        <dbReference type="EMBL" id="RFC62563.1"/>
    </source>
</evidence>
<dbReference type="Proteomes" id="UP000264310">
    <property type="component" value="Unassembled WGS sequence"/>
</dbReference>
<dbReference type="EMBL" id="QURL01000006">
    <property type="protein sequence ID" value="RFC62563.1"/>
    <property type="molecule type" value="Genomic_DNA"/>
</dbReference>
<evidence type="ECO:0000259" key="1">
    <source>
        <dbReference type="Pfam" id="PF07883"/>
    </source>
</evidence>
<proteinExistence type="predicted"/>
<protein>
    <submittedName>
        <fullName evidence="2">Cupin domain-containing protein</fullName>
    </submittedName>
</protein>
<feature type="domain" description="Cupin type-2" evidence="1">
    <location>
        <begin position="44"/>
        <end position="107"/>
    </location>
</feature>
<dbReference type="OrthoDB" id="9791637at2"/>
<sequence>MSQTPRTKKISRAEWAEDADAWKGHVLGDRLDSDVCILFYATDETGKGPSLHVHPYDEIFIIRRGRARFTVGDRVIEAGEGDVVLGPANIPHKYENIGDGPLESTDIHLSRTWIQTDLEDPDAQ</sequence>
<dbReference type="AlphaFoldDB" id="A0A371WZZ4"/>
<dbReference type="SUPFAM" id="SSF51182">
    <property type="entry name" value="RmlC-like cupins"/>
    <property type="match status" value="1"/>
</dbReference>
<keyword evidence="3" id="KW-1185">Reference proteome</keyword>
<reference evidence="2 3" key="1">
    <citation type="submission" date="2018-08" db="EMBL/GenBank/DDBJ databases">
        <title>Fulvimarina sp. 85, whole genome shotgun sequence.</title>
        <authorList>
            <person name="Tuo L."/>
        </authorList>
    </citation>
    <scope>NUCLEOTIDE SEQUENCE [LARGE SCALE GENOMIC DNA]</scope>
    <source>
        <strain evidence="2 3">85</strain>
    </source>
</reference>
<gene>
    <name evidence="2" type="ORF">DYI37_15030</name>
</gene>
<dbReference type="RefSeq" id="WP_116684086.1">
    <property type="nucleotide sequence ID" value="NZ_QURL01000006.1"/>
</dbReference>